<dbReference type="PROSITE" id="PS00523">
    <property type="entry name" value="SULFATASE_1"/>
    <property type="match status" value="1"/>
</dbReference>
<evidence type="ECO:0000259" key="9">
    <source>
        <dbReference type="Pfam" id="PF00884"/>
    </source>
</evidence>
<dbReference type="OMA" id="FSHHAVH"/>
<dbReference type="GO" id="GO:0008484">
    <property type="term" value="F:sulfuric ester hydrolase activity"/>
    <property type="evidence" value="ECO:0007669"/>
    <property type="project" value="InterPro"/>
</dbReference>
<keyword evidence="3" id="KW-0479">Metal-binding</keyword>
<dbReference type="Gene3D" id="3.40.720.10">
    <property type="entry name" value="Alkaline Phosphatase, subunit A"/>
    <property type="match status" value="1"/>
</dbReference>
<keyword evidence="5" id="KW-0106">Calcium</keyword>
<evidence type="ECO:0000256" key="3">
    <source>
        <dbReference type="ARBA" id="ARBA00022723"/>
    </source>
</evidence>
<evidence type="ECO:0000256" key="6">
    <source>
        <dbReference type="ARBA" id="ARBA00023180"/>
    </source>
</evidence>
<evidence type="ECO:0000256" key="7">
    <source>
        <dbReference type="SAM" id="MobiDB-lite"/>
    </source>
</evidence>
<dbReference type="PANTHER" id="PTHR10342:SF273">
    <property type="entry name" value="RE14504P"/>
    <property type="match status" value="1"/>
</dbReference>
<dbReference type="PANTHER" id="PTHR10342">
    <property type="entry name" value="ARYLSULFATASE"/>
    <property type="match status" value="1"/>
</dbReference>
<dbReference type="Gene3D" id="3.30.1120.10">
    <property type="match status" value="1"/>
</dbReference>
<dbReference type="Pfam" id="PF00884">
    <property type="entry name" value="Sulfatase"/>
    <property type="match status" value="1"/>
</dbReference>
<comment type="similarity">
    <text evidence="2">Belongs to the sulfatase family.</text>
</comment>
<evidence type="ECO:0000256" key="2">
    <source>
        <dbReference type="ARBA" id="ARBA00008779"/>
    </source>
</evidence>
<evidence type="ECO:0000256" key="4">
    <source>
        <dbReference type="ARBA" id="ARBA00022801"/>
    </source>
</evidence>
<keyword evidence="6" id="KW-0325">Glycoprotein</keyword>
<organism evidence="10 11">
    <name type="scientific">Acanthaster planci</name>
    <name type="common">Crown-of-thorns starfish</name>
    <dbReference type="NCBI Taxonomy" id="133434"/>
    <lineage>
        <taxon>Eukaryota</taxon>
        <taxon>Metazoa</taxon>
        <taxon>Echinodermata</taxon>
        <taxon>Eleutherozoa</taxon>
        <taxon>Asterozoa</taxon>
        <taxon>Asteroidea</taxon>
        <taxon>Valvatacea</taxon>
        <taxon>Valvatida</taxon>
        <taxon>Acanthasteridae</taxon>
        <taxon>Acanthaster</taxon>
    </lineage>
</organism>
<dbReference type="AlphaFoldDB" id="A0A8B7ZAM3"/>
<dbReference type="SUPFAM" id="SSF53649">
    <property type="entry name" value="Alkaline phosphatase-like"/>
    <property type="match status" value="1"/>
</dbReference>
<proteinExistence type="inferred from homology"/>
<dbReference type="InterPro" id="IPR000917">
    <property type="entry name" value="Sulfatase_N"/>
</dbReference>
<feature type="domain" description="Sulfatase N-terminal" evidence="9">
    <location>
        <begin position="39"/>
        <end position="360"/>
    </location>
</feature>
<gene>
    <name evidence="11" type="primary">LOC110984408</name>
</gene>
<keyword evidence="10" id="KW-1185">Reference proteome</keyword>
<accession>A0A8B7ZAM3</accession>
<protein>
    <submittedName>
        <fullName evidence="11">Arylsulfatase I-like</fullName>
    </submittedName>
</protein>
<evidence type="ECO:0000256" key="8">
    <source>
        <dbReference type="SAM" id="SignalP"/>
    </source>
</evidence>
<dbReference type="Proteomes" id="UP000694845">
    <property type="component" value="Unplaced"/>
</dbReference>
<evidence type="ECO:0000256" key="5">
    <source>
        <dbReference type="ARBA" id="ARBA00022837"/>
    </source>
</evidence>
<evidence type="ECO:0000313" key="11">
    <source>
        <dbReference type="RefSeq" id="XP_022100296.1"/>
    </source>
</evidence>
<feature type="signal peptide" evidence="8">
    <location>
        <begin position="1"/>
        <end position="23"/>
    </location>
</feature>
<dbReference type="GO" id="GO:0046872">
    <property type="term" value="F:metal ion binding"/>
    <property type="evidence" value="ECO:0007669"/>
    <property type="project" value="UniProtKB-KW"/>
</dbReference>
<dbReference type="KEGG" id="aplc:110984408"/>
<dbReference type="PROSITE" id="PS00149">
    <property type="entry name" value="SULFATASE_2"/>
    <property type="match status" value="1"/>
</dbReference>
<keyword evidence="4" id="KW-0378">Hydrolase</keyword>
<dbReference type="RefSeq" id="XP_022100296.1">
    <property type="nucleotide sequence ID" value="XM_022244604.1"/>
</dbReference>
<name>A0A8B7ZAM3_ACAPL</name>
<dbReference type="InterPro" id="IPR047115">
    <property type="entry name" value="ARSB"/>
</dbReference>
<sequence>MFSSTSTLLLTTLAIVAVHRVSSKADKNETDSSKNQTPPHIIFILADDLGWNDVSFHGSYQIPTPHLDELAYSGVLLSNYYVLPICTPTRSALMTGKYPIHTGMWSSVILGPQPWGLSLDETILPQLLKQRGYRTHMVGKWHLGFFEEAYTPSHRGFDTTFGYYNGKGDYWTHFDTEIYSGIDFHMNGSVFKSVYGQYSTELFTQRAEEVISAHDKSKPLFLYFAHQAVHSANDREHALQAPKEYYDRFPNITDENRRMFAAMVAVMDESVGNVTRALKQAGLFNNSVIIFSTDNGGPAHGFDFNHANNYPLRGTKLSLWEGGVRGSAFVHSNLLKKPGRISRDLLHVCDWLPTIYGLAGGDARALKNIDGFDVWPTLSEGRASPRSEILLNINTQSKVSALRMGDMKIINGDIEGGKWSGWYEPEGLPPHYKPPPPPAGADVVNCLTKPSNASTNCKPTEATCLYNITNDPCEFYNIAAWNQDIVASMTKRLNEYKTSMVPARNKKPDPKANPAQHGGYWIPWVDTTEGERPNA</sequence>
<feature type="chain" id="PRO_5034893213" evidence="8">
    <location>
        <begin position="24"/>
        <end position="535"/>
    </location>
</feature>
<dbReference type="OrthoDB" id="103349at2759"/>
<dbReference type="InterPro" id="IPR017850">
    <property type="entry name" value="Alkaline_phosphatase_core_sf"/>
</dbReference>
<evidence type="ECO:0000313" key="10">
    <source>
        <dbReference type="Proteomes" id="UP000694845"/>
    </source>
</evidence>
<dbReference type="GeneID" id="110984408"/>
<dbReference type="CDD" id="cd16029">
    <property type="entry name" value="4-S"/>
    <property type="match status" value="1"/>
</dbReference>
<reference evidence="11" key="1">
    <citation type="submission" date="2025-08" db="UniProtKB">
        <authorList>
            <consortium name="RefSeq"/>
        </authorList>
    </citation>
    <scope>IDENTIFICATION</scope>
</reference>
<comment type="cofactor">
    <cofactor evidence="1">
        <name>Ca(2+)</name>
        <dbReference type="ChEBI" id="CHEBI:29108"/>
    </cofactor>
</comment>
<feature type="region of interest" description="Disordered" evidence="7">
    <location>
        <begin position="502"/>
        <end position="535"/>
    </location>
</feature>
<evidence type="ECO:0000256" key="1">
    <source>
        <dbReference type="ARBA" id="ARBA00001913"/>
    </source>
</evidence>
<dbReference type="InterPro" id="IPR024607">
    <property type="entry name" value="Sulfatase_CS"/>
</dbReference>
<keyword evidence="8" id="KW-0732">Signal</keyword>